<organism evidence="1 2">
    <name type="scientific">Rhizobium freirei PRF 81</name>
    <dbReference type="NCBI Taxonomy" id="363754"/>
    <lineage>
        <taxon>Bacteria</taxon>
        <taxon>Pseudomonadati</taxon>
        <taxon>Pseudomonadota</taxon>
        <taxon>Alphaproteobacteria</taxon>
        <taxon>Hyphomicrobiales</taxon>
        <taxon>Rhizobiaceae</taxon>
        <taxon>Rhizobium/Agrobacterium group</taxon>
        <taxon>Rhizobium</taxon>
    </lineage>
</organism>
<comment type="caution">
    <text evidence="1">The sequence shown here is derived from an EMBL/GenBank/DDBJ whole genome shotgun (WGS) entry which is preliminary data.</text>
</comment>
<protein>
    <submittedName>
        <fullName evidence="1">Uncharacterized protein</fullName>
    </submittedName>
</protein>
<name>N6TZ53_9HYPH</name>
<reference evidence="1 2" key="1">
    <citation type="journal article" date="2012" name="BMC Genomics">
        <title>Genomic basis of broad host range and environmental adaptability of Rhizobium tropici CIAT 899 and Rhizobium sp. PRF 81 which are used in inoculants for common bean (Phaseolus vulgaris L.).</title>
        <authorList>
            <person name="Ormeno-Orrillo E."/>
            <person name="Menna P."/>
            <person name="Almeida L.G."/>
            <person name="Ollero F.J."/>
            <person name="Nicolas M.F."/>
            <person name="Pains Rodrigues E."/>
            <person name="Shigueyoshi Nakatani A."/>
            <person name="Silva Batista J.S."/>
            <person name="Oliveira Chueire L.M."/>
            <person name="Souza R.C."/>
            <person name="Ribeiro Vasconcelos A.T."/>
            <person name="Megias M."/>
            <person name="Hungria M."/>
            <person name="Martinez-Romero E."/>
        </authorList>
    </citation>
    <scope>NUCLEOTIDE SEQUENCE [LARGE SCALE GENOMIC DNA]</scope>
    <source>
        <strain evidence="1 2">PRF 81</strain>
    </source>
</reference>
<dbReference type="EMBL" id="AQHN01000082">
    <property type="protein sequence ID" value="ENN85694.1"/>
    <property type="molecule type" value="Genomic_DNA"/>
</dbReference>
<keyword evidence="2" id="KW-1185">Reference proteome</keyword>
<accession>N6TZ53</accession>
<evidence type="ECO:0000313" key="1">
    <source>
        <dbReference type="EMBL" id="ENN85694.1"/>
    </source>
</evidence>
<gene>
    <name evidence="1" type="ORF">RHSP_09762</name>
</gene>
<evidence type="ECO:0000313" key="2">
    <source>
        <dbReference type="Proteomes" id="UP000012429"/>
    </source>
</evidence>
<sequence>MAQADAAAVAIPEEPPMNTPRRRISAIIVLQSSRLVRVSETSTSSTSRRHPWTESRLSCQRHPHLGRRWEWRPTFFPYGFCVSDLNITPPVVLFLETENLTDLAVGQEALIFTDLAHEGDIRKMLGGKFTRRRIGRYRIIRSIEHLETETALFDTEMNDLTEIASVDIAPGDPLANFTIGEIFGKTLIFVRLDDIADTQRVDVDAEAFGKGAGGLLVHDLGQAVGIHRIDIIVLLQGEMMEIAMAFGKADAIGRLARGDDDLLHAELRSRLDDIVGAHRVDAERLVIGLDQDARDGGEMHHRVERLHALTTIQIRKIAMHGQDIIDLSRIGDIG</sequence>
<dbReference type="Proteomes" id="UP000012429">
    <property type="component" value="Unassembled WGS sequence"/>
</dbReference>
<proteinExistence type="predicted"/>
<dbReference type="AlphaFoldDB" id="N6TZ53"/>